<keyword evidence="11" id="KW-1185">Reference proteome</keyword>
<feature type="active site" description="Proton donor; for dehydratase activity" evidence="5">
    <location>
        <position position="1113"/>
    </location>
</feature>
<evidence type="ECO:0000313" key="10">
    <source>
        <dbReference type="EMBL" id="MEJ2871904.1"/>
    </source>
</evidence>
<evidence type="ECO:0000256" key="3">
    <source>
        <dbReference type="ARBA" id="ARBA00022679"/>
    </source>
</evidence>
<dbReference type="PROSITE" id="PS52004">
    <property type="entry name" value="KS3_2"/>
    <property type="match status" value="3"/>
</dbReference>
<dbReference type="Gene3D" id="3.40.366.10">
    <property type="entry name" value="Malonyl-Coenzyme A Acyl Carrier Protein, domain 2"/>
    <property type="match status" value="3"/>
</dbReference>
<dbReference type="CDD" id="cd08956">
    <property type="entry name" value="KR_3_FAS_SDR_x"/>
    <property type="match status" value="1"/>
</dbReference>
<sequence length="3782" mass="389121">MAGDEPSAAGREQTTEERLRYFLRRVTTDLDETRAELDETRARAREPIAVVGMSCRFPGGADSPAEFWRMLDEGRDGIGSFPTDRGWPLDELVDPDPDHPGTSYTDQGGFLDDVAGFDAGFFGVNPREAAAMDPQQRLLLETTWRAFEDAGLDPTALRGTPVGVYAGTNGQDYGWMMLGAQDAEGYVGTGTAASVVSGRISYAFGFEGPAVTVDTACSSSLVTTHLAVRALRAGECDFAVSAGVTVMATPGAFVEFSRQRGLAADGRCKPFSADADGTGWSEGVGVLVLERLSDAQARGHRVLALVTGSAVNQDGASNGLTAPNGPSQQRVIRAALADAGIGPGDVDVVEAHGTGTALGDPIEAQALIATYGAGRERPLHLGAVKSNIGHTQAAAGVAGIIKGVLALRADTLPRTLHAATPTPVVDWSAGGVAPLVDPVPWPELDRPRRLAVSSFGISGTNAHVVLEQAPVAVVEDGPVPDGGSGPVAWPLSARDDEALAATARALLTVPDPPRDIAFSLATTRAAHERRAVVVGRDDAELRAGLEAVAAGTTAASSPVTGRLAVVFSGQGSQRPGTGRALHATYPAFAAAFDEACVALDAHLDGHRPVREVAFDDDPELLARTVYTQAALFALEVALFRLVESWGVRPAAVAGHSVGEIVAAHVGGVLTLDDAAALVAARGRLMDDLPDGGSMVAVAASEADVRTALRTGVDVAAVNGPAAVVISGDAEPVRAVADELAAAGHRTTALRVSHAFHSQRMDPVLDRFRAVVAGLTFRAPTLPVVSALADPGEITDPERWVRHVRDTVRFADALAELEATRVRTVLELGPGTTLAGLAEAALTHPDAAAVAALAGPDEPSALLTAVGRLHGRGVGVDWPAVLGGGRRVDLPSYPFTHRRYWPAGIAPWRTGATPDGLGLAAAGYPLLGAVVRPADRDEVLLTGVLSRAAAPWVADHVVGGRVLLPGTALLDLARHAGAVAGAPVVDDLTFAAPLEVPDEAPVDLQVLVGPPDAGGHRSLTIASRGEEWTTHASGSVSAAPPASPTGDLSAWPPPGAEPVDVTDLYDRLADAGLVYGSTFRGLTAAWRRGDEVFAEVTPPASGWTGPAPHPAALDAALHGTGLGVLAPTPDGTGRVPFAVTGVGPGSAPPDGTLRVALRPAGDDAVAVDVADTDGTPVLSVGSVTLRAPARVGRPAPTPLAVRWDEVEVGGPAAEAPVVVEIVGGSGEPTAATRAVVGTVLERVVPAVVADGPPVVVVTRGAVAASAGDAVEDLAATAAWGLVRSLASEHPGRVTLVDLEPGADDVASAAAAALASEESQLARRGGWLAPRMVRAEGSGPPVAVAGTVLLTGATGALGALVARHLVRSRGVRDLVLVSRRGTAAPGADELVADLTAAGATVRLVAADLTDDGAVAELLATITDLGAVVHTAGVLDDALVGDLDPDRVDAVLAPKAIAARHLHARIGDDVPLVLFSALAGVLGAAGQGAYAAANTVLDALAAHRRAAGAPAVSLAWGLWDVATGMAGGLDDAARERIARGGFPALAVDDGLAMLDAVLDGGAPSSPVVATPVSLAALRRSVGTVPLFRELLPAAARSGSGPLDELTGRDRDRAALELVRREVAGVLGHASPADVTADRAFSELGFDSLTAVELRNRLGATTGVRLAPTVVFDHPTPAALAAHVLASLEVADPDEPQAPVRRAVTDEPIAIVGMACRYPGGITSPDELWHLVTEGRDGITGFPTDRGWDVERLYHPDPDHRGTTYSREGGFLHGAAGFDADFFGISPREALAMDPQQRLLLETSWEAIEGAGIDPTSLRGSATGVFAGVMYHDYATRLGSVPEGVEGYLGVGNSGSVVSGRVAYALGLEGPAVTVDTACSSSLVALEWAIQALHSGEVTMALAGGVTVMATPATFIDFSRQRGLAADGRCKSFSDDADGTGWSEGVGMLLVERLSDARAAGHRVLAVVRGSAVNQDGASNGLTAPNGPAQQRVIRAALAAGGLSASDVDAVEAHGTGTSLGDPIEAGALLATYGSPSDRVEPLWLGSVKSNLGHTQAAAGVAGVIKMVLAMRHGVLPASLHVDAPSSKVDWSAGAVSLLAASRPWPEVVGRPRRAGVSSFGISGTNAHVVLEAPPGVSGGTRLTSSVSGGTRSVPEVGAPDVSGGTRLPSSVSGGTRSVPEVGASDVSDGPSLTPDVREAPLAHPVPWVLSARTAEAVSAQAAALATWPVESATDVAFSLVTTRSRFEWSAVVTGSSVEELREGLASVSLQRAGSGELGVVFTGQGSQQPGMGRELYDTYEVFRAAFDAVCEQFPRPVRDIVFGDDAELLAQTQHAQAGLFALEVALFRLFESWGVTPAVLGGHSVGEISALHCAGVLDLDDACRLVEARGRLMGELPDGGSMVAVAASEDEVRQHLVEGVDLAAVNGPRACVISGDEAAVQEVAAHFERTKQLTVSHAFHSARMEPMLDEFREIVQQLTFHAPQIPVVSNGSTEHVTDPEHWVSHVRDTVRFADTLTTMDAGVVLELGPDVTLSALAEHGIPAAPDVMKALGHLHAAGIHINWQAVLPDARRVDLPTYPWQHQRFWLESQPASGQASDPVDQAFWEAVEREDLEELTATLHPQNGAREALDEVLPLLASWRRDRRESRAVDGRRYRETWTRLPDPAPARLAGHWVIGCEPGTRGDADALAEAITAAGATTSVVPADAGEDLHVVLLDPAVTTPSPAARLTAILQRTTAPVWCVTRHADTDPGAAQVWGLGRSAALERPRAWGGLLDLTGEPVDRRAVAVLAGGFGDEDQLTVRPEGVHARRLVPAPRAEGAPWRPHGTVLVTGGLGALGARTARRLAVEGAEHLVLTGRRGLDTPGAAELVAELETTGAAVTVVAADVAGRDGVDAALAAVPAEHPLTAVVHAAGATDTRLLDDSCPADVDAVLAAKTAGADHLDAALGERPLDAFVVYSSIAGTWGSGAQTAYSAANAHVDALVRRRRGAGRAGTAIAWGPWAEGGMLGDEAAEALRRRGLTPLDPEPALDELLRAPGGSDPVLTVVDVDWTRFAPAFTAARRSHLFDDVPAVRDTVPTTGDDTGEFDGLAPEERRRALSELVLRSVAGVLGHGSPAALDPDRAFADLGFDSLTAVELRNRLVEATGRDLPSTLVFDHPTPAAVVDLLDDRTSGDVPTTATATTADPDEPIAIVGMACRYPGGVTSPDDLWSLVLDGRDGVSGFPTDRDWDLDRLVDDDPSRTGTSYVREGGFLHDAAGFDAAFFGISPREALAMDPQQRLLLETAWEAIERAGLDPTAVRGTRGGVFVGSNGQDYPAVLAGSAEDLEGHLGTGNAASVVSGRLSYVLGLEGPAVTVDTACSSSLVALHLAVQALRRGECDLALAGGVTIMTTPATFVEFSRQRGLADDGRCKAFAAAADGTGWGEGVGMLLVERLSDAERLGHEVLAVVPGSAVNQDGASNGLTAPNGPSQQRVIRDALAAAGLGPADVDAVEAHGTGTRLGDPIEAQALLATYGADRGETGEALWLGSVKSNIGHTQAAAGVAGVIKMVQALRHGVLPATLHVDAPSPHVDWTAGAVELLTAPRAWESGDRTRRAGVSSFGMSGTNAHVIIEDAPVVKEAAETATSGVSDGPLLTSDVRTAPLAQPWVLSARSAGALAGQAARLASWARSNGGFSTSGVAAGLVGRSRFERRAVVVGDRDELLAGLDALAAGEPAGNLVSGAAESVGAGPVFVFPGQGAQWVGMARTLVGEESVFADALAECCTALEPHLGWDLHAVLLDGS</sequence>
<dbReference type="InterPro" id="IPR050091">
    <property type="entry name" value="PKS_NRPS_Biosynth_Enz"/>
</dbReference>
<feature type="domain" description="PKS/mFAS DH" evidence="9">
    <location>
        <begin position="923"/>
        <end position="1193"/>
    </location>
</feature>
<evidence type="ECO:0000256" key="2">
    <source>
        <dbReference type="ARBA" id="ARBA00022553"/>
    </source>
</evidence>
<dbReference type="SMART" id="SM00825">
    <property type="entry name" value="PKS_KS"/>
    <property type="match status" value="3"/>
</dbReference>
<dbReference type="InterPro" id="IPR041618">
    <property type="entry name" value="PKS_DE"/>
</dbReference>
<dbReference type="CDD" id="cd00833">
    <property type="entry name" value="PKS"/>
    <property type="match status" value="3"/>
</dbReference>
<dbReference type="Pfam" id="PF00109">
    <property type="entry name" value="ketoacyl-synt"/>
    <property type="match status" value="3"/>
</dbReference>
<dbReference type="InterPro" id="IPR014031">
    <property type="entry name" value="Ketoacyl_synth_C"/>
</dbReference>
<dbReference type="InterPro" id="IPR016039">
    <property type="entry name" value="Thiolase-like"/>
</dbReference>
<feature type="region of interest" description="C-terminal hotdog fold" evidence="5">
    <location>
        <begin position="1055"/>
        <end position="1193"/>
    </location>
</feature>
<dbReference type="Gene3D" id="3.40.50.720">
    <property type="entry name" value="NAD(P)-binding Rossmann-like Domain"/>
    <property type="match status" value="2"/>
</dbReference>
<dbReference type="InterPro" id="IPR014043">
    <property type="entry name" value="Acyl_transferase_dom"/>
</dbReference>
<dbReference type="InterPro" id="IPR032821">
    <property type="entry name" value="PKS_assoc"/>
</dbReference>
<dbReference type="PROSITE" id="PS50075">
    <property type="entry name" value="CARRIER"/>
    <property type="match status" value="2"/>
</dbReference>
<dbReference type="EMBL" id="JBBEGN010000031">
    <property type="protein sequence ID" value="MEJ2871904.1"/>
    <property type="molecule type" value="Genomic_DNA"/>
</dbReference>
<dbReference type="Gene3D" id="1.10.1200.10">
    <property type="entry name" value="ACP-like"/>
    <property type="match status" value="2"/>
</dbReference>
<evidence type="ECO:0000259" key="8">
    <source>
        <dbReference type="PROSITE" id="PS52004"/>
    </source>
</evidence>
<dbReference type="InterPro" id="IPR014030">
    <property type="entry name" value="Ketoacyl_synth_N"/>
</dbReference>
<dbReference type="InterPro" id="IPR001227">
    <property type="entry name" value="Ac_transferase_dom_sf"/>
</dbReference>
<organism evidence="10 11">
    <name type="scientific">Actinomycetospora aurantiaca</name>
    <dbReference type="NCBI Taxonomy" id="3129233"/>
    <lineage>
        <taxon>Bacteria</taxon>
        <taxon>Bacillati</taxon>
        <taxon>Actinomycetota</taxon>
        <taxon>Actinomycetes</taxon>
        <taxon>Pseudonocardiales</taxon>
        <taxon>Pseudonocardiaceae</taxon>
        <taxon>Actinomycetospora</taxon>
    </lineage>
</organism>
<dbReference type="InterPro" id="IPR020807">
    <property type="entry name" value="PKS_DH"/>
</dbReference>
<dbReference type="SMART" id="SM01294">
    <property type="entry name" value="PKS_PP_betabranch"/>
    <property type="match status" value="2"/>
</dbReference>
<dbReference type="SUPFAM" id="SSF47336">
    <property type="entry name" value="ACP-like"/>
    <property type="match status" value="2"/>
</dbReference>
<dbReference type="InterPro" id="IPR036291">
    <property type="entry name" value="NAD(P)-bd_dom_sf"/>
</dbReference>
<dbReference type="SUPFAM" id="SSF55048">
    <property type="entry name" value="Probable ACP-binding domain of malonyl-CoA ACP transacylase"/>
    <property type="match status" value="2"/>
</dbReference>
<dbReference type="SUPFAM" id="SSF51735">
    <property type="entry name" value="NAD(P)-binding Rossmann-fold domains"/>
    <property type="match status" value="4"/>
</dbReference>
<keyword evidence="3" id="KW-0808">Transferase</keyword>
<dbReference type="Proteomes" id="UP001385809">
    <property type="component" value="Unassembled WGS sequence"/>
</dbReference>
<dbReference type="SUPFAM" id="SSF52151">
    <property type="entry name" value="FabD/lysophospholipase-like"/>
    <property type="match status" value="3"/>
</dbReference>
<feature type="domain" description="Carrier" evidence="7">
    <location>
        <begin position="1609"/>
        <end position="1684"/>
    </location>
</feature>
<dbReference type="Gene3D" id="3.30.70.3290">
    <property type="match status" value="3"/>
</dbReference>
<dbReference type="Pfam" id="PF21089">
    <property type="entry name" value="PKS_DH_N"/>
    <property type="match status" value="1"/>
</dbReference>
<dbReference type="Pfam" id="PF18369">
    <property type="entry name" value="PKS_DE"/>
    <property type="match status" value="1"/>
</dbReference>
<dbReference type="InterPro" id="IPR036299">
    <property type="entry name" value="Polyketide_synth_docking_sf"/>
</dbReference>
<feature type="region of interest" description="N-terminal hotdog fold" evidence="5">
    <location>
        <begin position="923"/>
        <end position="1042"/>
    </location>
</feature>
<reference evidence="10 11" key="1">
    <citation type="submission" date="2024-03" db="EMBL/GenBank/DDBJ databases">
        <title>Actinomycetospora sp. OC33-EN08, a novel actinomycete isolated from wild orchid (Aerides multiflora).</title>
        <authorList>
            <person name="Suriyachadkun C."/>
        </authorList>
    </citation>
    <scope>NUCLEOTIDE SEQUENCE [LARGE SCALE GENOMIC DNA]</scope>
    <source>
        <strain evidence="10 11">OC33-EN08</strain>
    </source>
</reference>
<dbReference type="PROSITE" id="PS00606">
    <property type="entry name" value="KS3_1"/>
    <property type="match status" value="2"/>
</dbReference>
<dbReference type="InterPro" id="IPR018201">
    <property type="entry name" value="Ketoacyl_synth_AS"/>
</dbReference>
<evidence type="ECO:0000256" key="5">
    <source>
        <dbReference type="PROSITE-ProRule" id="PRU01363"/>
    </source>
</evidence>
<keyword evidence="4" id="KW-0012">Acyltransferase</keyword>
<dbReference type="InterPro" id="IPR042104">
    <property type="entry name" value="PKS_dehydratase_sf"/>
</dbReference>
<evidence type="ECO:0000259" key="9">
    <source>
        <dbReference type="PROSITE" id="PS52019"/>
    </source>
</evidence>
<feature type="compositionally biased region" description="Polar residues" evidence="6">
    <location>
        <begin position="2137"/>
        <end position="2147"/>
    </location>
</feature>
<evidence type="ECO:0000256" key="4">
    <source>
        <dbReference type="ARBA" id="ARBA00023315"/>
    </source>
</evidence>
<feature type="region of interest" description="Disordered" evidence="6">
    <location>
        <begin position="1028"/>
        <end position="1047"/>
    </location>
</feature>
<feature type="domain" description="Ketosynthase family 3 (KS3)" evidence="8">
    <location>
        <begin position="45"/>
        <end position="468"/>
    </location>
</feature>
<comment type="caution">
    <text evidence="10">The sequence shown here is derived from an EMBL/GenBank/DDBJ whole genome shotgun (WGS) entry which is preliminary data.</text>
</comment>
<evidence type="ECO:0000256" key="1">
    <source>
        <dbReference type="ARBA" id="ARBA00022450"/>
    </source>
</evidence>
<dbReference type="CDD" id="cd08952">
    <property type="entry name" value="KR_1_SDR_x"/>
    <property type="match status" value="1"/>
</dbReference>
<name>A0ABU8MY73_9PSEU</name>
<dbReference type="Pfam" id="PF02801">
    <property type="entry name" value="Ketoacyl-synt_C"/>
    <property type="match status" value="3"/>
</dbReference>
<evidence type="ECO:0000256" key="6">
    <source>
        <dbReference type="SAM" id="MobiDB-lite"/>
    </source>
</evidence>
<evidence type="ECO:0000313" key="11">
    <source>
        <dbReference type="Proteomes" id="UP001385809"/>
    </source>
</evidence>
<dbReference type="InterPro" id="IPR049551">
    <property type="entry name" value="PKS_DH_C"/>
</dbReference>
<dbReference type="SMART" id="SM00827">
    <property type="entry name" value="PKS_AT"/>
    <property type="match status" value="2"/>
</dbReference>
<dbReference type="InterPro" id="IPR016035">
    <property type="entry name" value="Acyl_Trfase/lysoPLipase"/>
</dbReference>
<feature type="non-terminal residue" evidence="10">
    <location>
        <position position="3782"/>
    </location>
</feature>
<feature type="domain" description="Ketosynthase family 3 (KS3)" evidence="8">
    <location>
        <begin position="1702"/>
        <end position="2129"/>
    </location>
</feature>
<dbReference type="SMART" id="SM00822">
    <property type="entry name" value="PKS_KR"/>
    <property type="match status" value="2"/>
</dbReference>
<feature type="region of interest" description="Disordered" evidence="6">
    <location>
        <begin position="2134"/>
        <end position="2188"/>
    </location>
</feature>
<dbReference type="InterPro" id="IPR013968">
    <property type="entry name" value="PKS_KR"/>
</dbReference>
<dbReference type="InterPro" id="IPR009081">
    <property type="entry name" value="PP-bd_ACP"/>
</dbReference>
<protein>
    <submittedName>
        <fullName evidence="10">SDR family NAD(P)-dependent oxidoreductase</fullName>
    </submittedName>
</protein>
<dbReference type="Pfam" id="PF00550">
    <property type="entry name" value="PP-binding"/>
    <property type="match status" value="2"/>
</dbReference>
<gene>
    <name evidence="10" type="ORF">WCD74_29380</name>
</gene>
<dbReference type="Gene3D" id="3.10.129.110">
    <property type="entry name" value="Polyketide synthase dehydratase"/>
    <property type="match status" value="1"/>
</dbReference>
<dbReference type="PROSITE" id="PS52019">
    <property type="entry name" value="PKS_MFAS_DH"/>
    <property type="match status" value="1"/>
</dbReference>
<dbReference type="InterPro" id="IPR020806">
    <property type="entry name" value="PKS_PP-bd"/>
</dbReference>
<dbReference type="SUPFAM" id="SSF53901">
    <property type="entry name" value="Thiolase-like"/>
    <property type="match status" value="3"/>
</dbReference>
<dbReference type="SMART" id="SM00823">
    <property type="entry name" value="PKS_PP"/>
    <property type="match status" value="2"/>
</dbReference>
<feature type="domain" description="Ketosynthase family 3 (KS3)" evidence="8">
    <location>
        <begin position="3186"/>
        <end position="3613"/>
    </location>
</feature>
<dbReference type="InterPro" id="IPR049900">
    <property type="entry name" value="PKS_mFAS_DH"/>
</dbReference>
<accession>A0ABU8MY73</accession>
<keyword evidence="1" id="KW-0596">Phosphopantetheine</keyword>
<dbReference type="InterPro" id="IPR057326">
    <property type="entry name" value="KR_dom"/>
</dbReference>
<keyword evidence="2" id="KW-0597">Phosphoprotein</keyword>
<dbReference type="Gene3D" id="6.10.140.1830">
    <property type="match status" value="1"/>
</dbReference>
<dbReference type="SMART" id="SM00826">
    <property type="entry name" value="PKS_DH"/>
    <property type="match status" value="1"/>
</dbReference>
<dbReference type="Pfam" id="PF08659">
    <property type="entry name" value="KR"/>
    <property type="match status" value="2"/>
</dbReference>
<dbReference type="InterPro" id="IPR036736">
    <property type="entry name" value="ACP-like_sf"/>
</dbReference>
<dbReference type="RefSeq" id="WP_337698484.1">
    <property type="nucleotide sequence ID" value="NZ_JBBEGN010000031.1"/>
</dbReference>
<dbReference type="InterPro" id="IPR049552">
    <property type="entry name" value="PKS_DH_N"/>
</dbReference>
<feature type="active site" description="Proton acceptor; for dehydratase activity" evidence="5">
    <location>
        <position position="955"/>
    </location>
</feature>
<dbReference type="PROSITE" id="PS00012">
    <property type="entry name" value="PHOSPHOPANTETHEINE"/>
    <property type="match status" value="2"/>
</dbReference>
<dbReference type="PANTHER" id="PTHR43775">
    <property type="entry name" value="FATTY ACID SYNTHASE"/>
    <property type="match status" value="1"/>
</dbReference>
<dbReference type="Pfam" id="PF00698">
    <property type="entry name" value="Acyl_transf_1"/>
    <property type="match status" value="3"/>
</dbReference>
<evidence type="ECO:0000259" key="7">
    <source>
        <dbReference type="PROSITE" id="PS50075"/>
    </source>
</evidence>
<proteinExistence type="predicted"/>
<dbReference type="Gene3D" id="3.40.47.10">
    <property type="match status" value="3"/>
</dbReference>
<dbReference type="PANTHER" id="PTHR43775:SF51">
    <property type="entry name" value="INACTIVE PHENOLPHTHIOCEROL SYNTHESIS POLYKETIDE SYNTHASE TYPE I PKS1-RELATED"/>
    <property type="match status" value="1"/>
</dbReference>
<feature type="domain" description="Carrier" evidence="7">
    <location>
        <begin position="3095"/>
        <end position="3170"/>
    </location>
</feature>
<dbReference type="Pfam" id="PF14765">
    <property type="entry name" value="PS-DH"/>
    <property type="match status" value="1"/>
</dbReference>
<dbReference type="InterPro" id="IPR016036">
    <property type="entry name" value="Malonyl_transacylase_ACP-bd"/>
</dbReference>
<dbReference type="InterPro" id="IPR020841">
    <property type="entry name" value="PKS_Beta-ketoAc_synthase_dom"/>
</dbReference>
<dbReference type="Pfam" id="PF16197">
    <property type="entry name" value="KAsynt_C_assoc"/>
    <property type="match status" value="2"/>
</dbReference>
<dbReference type="InterPro" id="IPR006162">
    <property type="entry name" value="Ppantetheine_attach_site"/>
</dbReference>
<dbReference type="SUPFAM" id="SSF101173">
    <property type="entry name" value="Docking domain B of the erythromycin polyketide synthase (DEBS)"/>
    <property type="match status" value="1"/>
</dbReference>